<evidence type="ECO:0000313" key="2">
    <source>
        <dbReference type="EMBL" id="CAK6445512.1"/>
    </source>
</evidence>
<feature type="region of interest" description="Disordered" evidence="1">
    <location>
        <begin position="1"/>
        <end position="29"/>
    </location>
</feature>
<dbReference type="EMBL" id="OY882862">
    <property type="protein sequence ID" value="CAK6445512.1"/>
    <property type="molecule type" value="Genomic_DNA"/>
</dbReference>
<keyword evidence="3" id="KW-1185">Reference proteome</keyword>
<feature type="compositionally biased region" description="Basic and acidic residues" evidence="1">
    <location>
        <begin position="7"/>
        <end position="21"/>
    </location>
</feature>
<name>A0ABP0AAS5_PIPNA</name>
<organism evidence="2 3">
    <name type="scientific">Pipistrellus nathusii</name>
    <name type="common">Nathusius' pipistrelle</name>
    <dbReference type="NCBI Taxonomy" id="59473"/>
    <lineage>
        <taxon>Eukaryota</taxon>
        <taxon>Metazoa</taxon>
        <taxon>Chordata</taxon>
        <taxon>Craniata</taxon>
        <taxon>Vertebrata</taxon>
        <taxon>Euteleostomi</taxon>
        <taxon>Mammalia</taxon>
        <taxon>Eutheria</taxon>
        <taxon>Laurasiatheria</taxon>
        <taxon>Chiroptera</taxon>
        <taxon>Yangochiroptera</taxon>
        <taxon>Vespertilionidae</taxon>
        <taxon>Pipistrellus</taxon>
    </lineage>
</organism>
<proteinExistence type="predicted"/>
<dbReference type="Proteomes" id="UP001314169">
    <property type="component" value="Chromosome 5"/>
</dbReference>
<sequence>MPRGRRASRDGPSRLRNESRRPSLAGMGRSPVCLARDGAQPTSVGCVQLPVPSPGVDGVCVCGSHGHRKLWLPKALVRTGSAPARTEPLLQSRAIGTQAATCVSLLFFFKTWLCIEGSIRFFFFFSVSTAEMGPLRSAFCYLVWLQWGVYPCPGGCLLARGQQGALVVDGR</sequence>
<evidence type="ECO:0000313" key="3">
    <source>
        <dbReference type="Proteomes" id="UP001314169"/>
    </source>
</evidence>
<protein>
    <submittedName>
        <fullName evidence="2">Uncharacterized protein</fullName>
    </submittedName>
</protein>
<reference evidence="2" key="1">
    <citation type="submission" date="2023-12" db="EMBL/GenBank/DDBJ databases">
        <authorList>
            <person name="Brown T."/>
        </authorList>
    </citation>
    <scope>NUCLEOTIDE SEQUENCE</scope>
</reference>
<gene>
    <name evidence="2" type="ORF">MPIPNATIZW_LOCUS13818</name>
</gene>
<accession>A0ABP0AAS5</accession>
<evidence type="ECO:0000256" key="1">
    <source>
        <dbReference type="SAM" id="MobiDB-lite"/>
    </source>
</evidence>